<dbReference type="GO" id="GO:0016616">
    <property type="term" value="F:oxidoreductase activity, acting on the CH-OH group of donors, NAD or NADP as acceptor"/>
    <property type="evidence" value="ECO:0007669"/>
    <property type="project" value="UniProtKB-ARBA"/>
</dbReference>
<feature type="compositionally biased region" description="Polar residues" evidence="4">
    <location>
        <begin position="344"/>
        <end position="354"/>
    </location>
</feature>
<reference evidence="6" key="1">
    <citation type="submission" date="2023-06" db="EMBL/GenBank/DDBJ databases">
        <title>Genome-scale phylogeny and comparative genomics of the fungal order Sordariales.</title>
        <authorList>
            <consortium name="Lawrence Berkeley National Laboratory"/>
            <person name="Hensen N."/>
            <person name="Bonometti L."/>
            <person name="Westerberg I."/>
            <person name="Brannstrom I.O."/>
            <person name="Guillou S."/>
            <person name="Cros-Aarteil S."/>
            <person name="Calhoun S."/>
            <person name="Haridas S."/>
            <person name="Kuo A."/>
            <person name="Mondo S."/>
            <person name="Pangilinan J."/>
            <person name="Riley R."/>
            <person name="LaButti K."/>
            <person name="Andreopoulos B."/>
            <person name="Lipzen A."/>
            <person name="Chen C."/>
            <person name="Yanf M."/>
            <person name="Daum C."/>
            <person name="Ng V."/>
            <person name="Clum A."/>
            <person name="Steindorff A."/>
            <person name="Ohm R."/>
            <person name="Martin F."/>
            <person name="Silar P."/>
            <person name="Natvig D."/>
            <person name="Lalanne C."/>
            <person name="Gautier V."/>
            <person name="Ament-velasquez S.L."/>
            <person name="Kruys A."/>
            <person name="Hutchinson M.I."/>
            <person name="Powell A.J."/>
            <person name="Barry K."/>
            <person name="Miller A.N."/>
            <person name="Grigoriev I.V."/>
            <person name="Debuchy R."/>
            <person name="Gladieux P."/>
            <person name="Thoren M.H."/>
            <person name="Johannesson H."/>
        </authorList>
    </citation>
    <scope>NUCLEOTIDE SEQUENCE</scope>
    <source>
        <strain evidence="6">SMH2392-1A</strain>
    </source>
</reference>
<dbReference type="GeneID" id="85328636"/>
<dbReference type="EMBL" id="JAUIRO010000004">
    <property type="protein sequence ID" value="KAK0717262.1"/>
    <property type="molecule type" value="Genomic_DNA"/>
</dbReference>
<accession>A0AA40DXH2</accession>
<comment type="similarity">
    <text evidence="1">Belongs to the aldo/keto reductase family.</text>
</comment>
<comment type="caution">
    <text evidence="6">The sequence shown here is derived from an EMBL/GenBank/DDBJ whole genome shotgun (WGS) entry which is preliminary data.</text>
</comment>
<gene>
    <name evidence="6" type="ORF">B0T26DRAFT_751337</name>
</gene>
<evidence type="ECO:0000259" key="5">
    <source>
        <dbReference type="Pfam" id="PF00248"/>
    </source>
</evidence>
<dbReference type="Gene3D" id="3.20.20.100">
    <property type="entry name" value="NADP-dependent oxidoreductase domain"/>
    <property type="match status" value="2"/>
</dbReference>
<organism evidence="6 7">
    <name type="scientific">Lasiosphaeria miniovina</name>
    <dbReference type="NCBI Taxonomy" id="1954250"/>
    <lineage>
        <taxon>Eukaryota</taxon>
        <taxon>Fungi</taxon>
        <taxon>Dikarya</taxon>
        <taxon>Ascomycota</taxon>
        <taxon>Pezizomycotina</taxon>
        <taxon>Sordariomycetes</taxon>
        <taxon>Sordariomycetidae</taxon>
        <taxon>Sordariales</taxon>
        <taxon>Lasiosphaeriaceae</taxon>
        <taxon>Lasiosphaeria</taxon>
    </lineage>
</organism>
<dbReference type="InterPro" id="IPR023210">
    <property type="entry name" value="NADP_OxRdtase_dom"/>
</dbReference>
<evidence type="ECO:0000313" key="6">
    <source>
        <dbReference type="EMBL" id="KAK0717262.1"/>
    </source>
</evidence>
<evidence type="ECO:0000256" key="1">
    <source>
        <dbReference type="ARBA" id="ARBA00007905"/>
    </source>
</evidence>
<keyword evidence="2" id="KW-0521">NADP</keyword>
<proteinExistence type="inferred from homology"/>
<protein>
    <submittedName>
        <fullName evidence="6">NADP-dependent oxidoreductase domain-containing protein</fullName>
    </submittedName>
</protein>
<name>A0AA40DXH2_9PEZI</name>
<evidence type="ECO:0000256" key="2">
    <source>
        <dbReference type="ARBA" id="ARBA00022857"/>
    </source>
</evidence>
<dbReference type="InterPro" id="IPR020471">
    <property type="entry name" value="AKR"/>
</dbReference>
<dbReference type="PANTHER" id="PTHR43827:SF3">
    <property type="entry name" value="NADP-DEPENDENT OXIDOREDUCTASE DOMAIN-CONTAINING PROTEIN"/>
    <property type="match status" value="1"/>
</dbReference>
<keyword evidence="3" id="KW-0560">Oxidoreductase</keyword>
<feature type="region of interest" description="Disordered" evidence="4">
    <location>
        <begin position="305"/>
        <end position="354"/>
    </location>
</feature>
<dbReference type="RefSeq" id="XP_060296055.1">
    <property type="nucleotide sequence ID" value="XM_060445366.1"/>
</dbReference>
<dbReference type="Proteomes" id="UP001172101">
    <property type="component" value="Unassembled WGS sequence"/>
</dbReference>
<evidence type="ECO:0000313" key="7">
    <source>
        <dbReference type="Proteomes" id="UP001172101"/>
    </source>
</evidence>
<evidence type="ECO:0000256" key="3">
    <source>
        <dbReference type="ARBA" id="ARBA00023002"/>
    </source>
</evidence>
<dbReference type="PRINTS" id="PR00069">
    <property type="entry name" value="ALDKETRDTASE"/>
</dbReference>
<evidence type="ECO:0000256" key="4">
    <source>
        <dbReference type="SAM" id="MobiDB-lite"/>
    </source>
</evidence>
<dbReference type="AlphaFoldDB" id="A0AA40DXH2"/>
<sequence>MNVADMLSSAAHSLVPKQLPAWPLRCDDLQLPRRIPVIAFGTAPFSVDTAPGVGAINRDLIRICSRAIDAGLLHIDSSDSYNTEREIGYAIRETLIPRDDLYLSSKAQLDWDHIEDSIDRTLGHLGVKCLDLYLLTIPSGAPRPSKEQSEEFDWVLECAGITPIANQLHFHDYLMHRDKGFVSAMQLLGCQIMVFDILNTVRKFRRYPFDQLLDKMARKYDAPRQNLLYSWVLSRDLVVITSDQDPHGMDWLMRTPNIRMLAHDREYLAMFGLSYLGPWWNPRKDDIIPQYIVKPLDFGSGTLSGSNLPSVTSEDSAVKDSKGKGLAVDDEEQGTGGRRAEASRQGQRNPSRQP</sequence>
<dbReference type="InterPro" id="IPR036812">
    <property type="entry name" value="NAD(P)_OxRdtase_dom_sf"/>
</dbReference>
<keyword evidence="7" id="KW-1185">Reference proteome</keyword>
<dbReference type="Pfam" id="PF00248">
    <property type="entry name" value="Aldo_ket_red"/>
    <property type="match status" value="1"/>
</dbReference>
<dbReference type="PANTHER" id="PTHR43827">
    <property type="entry name" value="2,5-DIKETO-D-GLUCONIC ACID REDUCTASE"/>
    <property type="match status" value="1"/>
</dbReference>
<feature type="domain" description="NADP-dependent oxidoreductase" evidence="5">
    <location>
        <begin position="38"/>
        <end position="138"/>
    </location>
</feature>
<feature type="compositionally biased region" description="Polar residues" evidence="4">
    <location>
        <begin position="305"/>
        <end position="315"/>
    </location>
</feature>
<dbReference type="SUPFAM" id="SSF51430">
    <property type="entry name" value="NAD(P)-linked oxidoreductase"/>
    <property type="match status" value="1"/>
</dbReference>